<dbReference type="AlphaFoldDB" id="A0A075HU64"/>
<sequence>MLIKYNIDDQSFQQEIMDLINAGKYSNIDALVERAIRNLVAEEKHGTVNDPLWTPFLTSNKIELIDYEKVAEEYEKRFDPENNHDRLIKQEDKPYGKLSVGLISHWHNRMLPMKWLLRQFLRYVNESKRKWIDIRGFEDYILNKALPQIEFSLNKSPRTSSLGIPSIAVGFPKIEKSLRREEIDSQRKNQMMYRAMIVARARFFSIYFGKVIQKKLVKVPVYLWEKGQSAAVQNRLAKAKAETFRIKGACFEMGFFECRWSQINEEGGKKPKFSFEIALTPLGLKFAKMENPLLDALERDKPLTRVTTNIFADRFDENGVKHNVPKVFTLNETEFILDNIYRTQNKDRFGDRFVLENEIVKKILDKKPASKVGTPITRKDYHNLFDSTAKKFSKINDDDLTSSRLIQHKSATIMRLVELGLVYRGGQRSREIYVIQPLE</sequence>
<protein>
    <submittedName>
        <fullName evidence="1">Uncharacterized protein</fullName>
    </submittedName>
</protein>
<dbReference type="EMBL" id="KF901130">
    <property type="protein sequence ID" value="AIF19125.1"/>
    <property type="molecule type" value="Genomic_DNA"/>
</dbReference>
<evidence type="ECO:0000313" key="1">
    <source>
        <dbReference type="EMBL" id="AIF19125.1"/>
    </source>
</evidence>
<reference evidence="1" key="1">
    <citation type="journal article" date="2014" name="Genome Biol. Evol.">
        <title>Pangenome evidence for extensive interdomain horizontal transfer affecting lineage core and shell genes in uncultured planktonic thaumarchaeota and euryarchaeota.</title>
        <authorList>
            <person name="Deschamps P."/>
            <person name="Zivanovic Y."/>
            <person name="Moreira D."/>
            <person name="Rodriguez-Valera F."/>
            <person name="Lopez-Garcia P."/>
        </authorList>
    </citation>
    <scope>NUCLEOTIDE SEQUENCE</scope>
</reference>
<proteinExistence type="predicted"/>
<accession>A0A075HU64</accession>
<name>A0A075HU64_9ARCH</name>
<organism evidence="1">
    <name type="scientific">uncultured marine thaumarchaeote KM3_85_E11</name>
    <dbReference type="NCBI Taxonomy" id="1456317"/>
    <lineage>
        <taxon>Archaea</taxon>
        <taxon>Nitrososphaerota</taxon>
        <taxon>environmental samples</taxon>
    </lineage>
</organism>